<dbReference type="PANTHER" id="PTHR30201">
    <property type="entry name" value="TRIPHOSPHORIBOSYL-DEPHOSPHO-COA SYNTHASE"/>
    <property type="match status" value="1"/>
</dbReference>
<gene>
    <name evidence="5" type="primary">mdcB</name>
    <name evidence="6" type="ORF">QO001_000366</name>
</gene>
<comment type="catalytic activity">
    <reaction evidence="1 5">
        <text>3'-dephospho-CoA + ATP = 2'-(5''-triphospho-alpha-D-ribosyl)-3'-dephospho-CoA + adenine</text>
        <dbReference type="Rhea" id="RHEA:15117"/>
        <dbReference type="ChEBI" id="CHEBI:16708"/>
        <dbReference type="ChEBI" id="CHEBI:30616"/>
        <dbReference type="ChEBI" id="CHEBI:57328"/>
        <dbReference type="ChEBI" id="CHEBI:61378"/>
        <dbReference type="EC" id="2.4.2.52"/>
    </reaction>
</comment>
<accession>A0AAJ1TRX9</accession>
<protein>
    <recommendedName>
        <fullName evidence="5">Probable 2-(5''-triphosphoribosyl)-3'-dephosphocoenzyme-A synthase</fullName>
        <shortName evidence="5">2-(5''-triphosphoribosyl)-3'-dephospho-CoA synthase</shortName>
        <ecNumber evidence="5">2.4.2.52</ecNumber>
    </recommendedName>
</protein>
<reference evidence="6" key="1">
    <citation type="submission" date="2023-07" db="EMBL/GenBank/DDBJ databases">
        <title>Genomic Encyclopedia of Type Strains, Phase IV (KMG-IV): sequencing the most valuable type-strain genomes for metagenomic binning, comparative biology and taxonomic classification.</title>
        <authorList>
            <person name="Goeker M."/>
        </authorList>
    </citation>
    <scope>NUCLEOTIDE SEQUENCE</scope>
    <source>
        <strain evidence="6">DSM 19569</strain>
    </source>
</reference>
<dbReference type="Pfam" id="PF01874">
    <property type="entry name" value="CitG"/>
    <property type="match status" value="1"/>
</dbReference>
<comment type="similarity">
    <text evidence="5">Belongs to the CitG/MdcB family.</text>
</comment>
<dbReference type="InterPro" id="IPR002736">
    <property type="entry name" value="CitG"/>
</dbReference>
<dbReference type="NCBIfam" id="TIGR03132">
    <property type="entry name" value="malonate_mdcB"/>
    <property type="match status" value="1"/>
</dbReference>
<dbReference type="RefSeq" id="WP_230364982.1">
    <property type="nucleotide sequence ID" value="NZ_JAJALK010000001.1"/>
</dbReference>
<dbReference type="EMBL" id="JAUSWL010000001">
    <property type="protein sequence ID" value="MDQ0541458.1"/>
    <property type="molecule type" value="Genomic_DNA"/>
</dbReference>
<evidence type="ECO:0000256" key="1">
    <source>
        <dbReference type="ARBA" id="ARBA00001210"/>
    </source>
</evidence>
<dbReference type="AlphaFoldDB" id="A0AAJ1TRX9"/>
<organism evidence="6 7">
    <name type="scientific">Methylobacterium brachiatum</name>
    <dbReference type="NCBI Taxonomy" id="269660"/>
    <lineage>
        <taxon>Bacteria</taxon>
        <taxon>Pseudomonadati</taxon>
        <taxon>Pseudomonadota</taxon>
        <taxon>Alphaproteobacteria</taxon>
        <taxon>Hyphomicrobiales</taxon>
        <taxon>Methylobacteriaceae</taxon>
        <taxon>Methylobacterium</taxon>
    </lineage>
</organism>
<evidence type="ECO:0000256" key="4">
    <source>
        <dbReference type="ARBA" id="ARBA00022840"/>
    </source>
</evidence>
<keyword evidence="2 5" id="KW-0808">Transferase</keyword>
<keyword evidence="6" id="KW-0328">Glycosyltransferase</keyword>
<name>A0AAJ1TRX9_9HYPH</name>
<comment type="caution">
    <text evidence="6">The sequence shown here is derived from an EMBL/GenBank/DDBJ whole genome shotgun (WGS) entry which is preliminary data.</text>
</comment>
<evidence type="ECO:0000256" key="5">
    <source>
        <dbReference type="HAMAP-Rule" id="MF_01883"/>
    </source>
</evidence>
<proteinExistence type="inferred from homology"/>
<evidence type="ECO:0000256" key="2">
    <source>
        <dbReference type="ARBA" id="ARBA00022679"/>
    </source>
</evidence>
<dbReference type="GO" id="GO:0016757">
    <property type="term" value="F:glycosyltransferase activity"/>
    <property type="evidence" value="ECO:0007669"/>
    <property type="project" value="UniProtKB-KW"/>
</dbReference>
<sequence>MSKLRRRGRISDLGLQDTLPASELWAERVADLAHAALIDELETWPKPGLVSPVDSGSHHDMDAGTLRRSAAAIRPYFAALVAAGRREAGMDELRAIGLRAEAAMLAATGGVNAHRGAIFSLGLICAGAGVAGPVPASAEVRAEAVARLWGGAIAGAPASADSHGGRAARRYGVGGASAEAAGGFPTIRAVGLPALRLGRVHAPDDPEAARVQCFFALLAVLDDTNLLHRGGADGLTRARDAATAFLDAGGIAAPDWRDRAVAIHRGFVAARLSPGGCADLLATTLFLDALSREV</sequence>
<dbReference type="PANTHER" id="PTHR30201:SF2">
    <property type="entry name" value="2-(5''-TRIPHOSPHORIBOSYL)-3'-DEPHOSPHOCOENZYME-A SYNTHASE"/>
    <property type="match status" value="1"/>
</dbReference>
<dbReference type="GO" id="GO:0005524">
    <property type="term" value="F:ATP binding"/>
    <property type="evidence" value="ECO:0007669"/>
    <property type="project" value="UniProtKB-KW"/>
</dbReference>
<dbReference type="EC" id="2.4.2.52" evidence="5"/>
<keyword evidence="4 5" id="KW-0067">ATP-binding</keyword>
<keyword evidence="3 5" id="KW-0547">Nucleotide-binding</keyword>
<dbReference type="InterPro" id="IPR017555">
    <property type="entry name" value="TriPribosyl-deP-CoA_syn"/>
</dbReference>
<dbReference type="GO" id="GO:0051191">
    <property type="term" value="P:prosthetic group biosynthetic process"/>
    <property type="evidence" value="ECO:0007669"/>
    <property type="project" value="TreeGrafter"/>
</dbReference>
<comment type="function">
    <text evidence="5">Involved in the formation of 2-(5''-phosphoribosyl)-3'-dephosphocoenzyme-A, the prosthetic group of the acyl-carrier protein of the malonate decarboxylase.</text>
</comment>
<dbReference type="HAMAP" id="MF_01883">
    <property type="entry name" value="MdcB"/>
    <property type="match status" value="1"/>
</dbReference>
<evidence type="ECO:0000256" key="3">
    <source>
        <dbReference type="ARBA" id="ARBA00022741"/>
    </source>
</evidence>
<dbReference type="GO" id="GO:0046917">
    <property type="term" value="F:triphosphoribosyl-dephospho-CoA synthase activity"/>
    <property type="evidence" value="ECO:0007669"/>
    <property type="project" value="UniProtKB-UniRule"/>
</dbReference>
<evidence type="ECO:0000313" key="6">
    <source>
        <dbReference type="EMBL" id="MDQ0541458.1"/>
    </source>
</evidence>
<dbReference type="Gene3D" id="1.10.4200.10">
    <property type="entry name" value="Triphosphoribosyl-dephospho-CoA protein"/>
    <property type="match status" value="2"/>
</dbReference>
<evidence type="ECO:0000313" key="7">
    <source>
        <dbReference type="Proteomes" id="UP001223420"/>
    </source>
</evidence>
<dbReference type="Proteomes" id="UP001223420">
    <property type="component" value="Unassembled WGS sequence"/>
</dbReference>